<evidence type="ECO:0000313" key="2">
    <source>
        <dbReference type="Proteomes" id="UP001497512"/>
    </source>
</evidence>
<sequence>MFHQICTLKKQIETLSHSNLSFYAYLYRSGSSTSVGTLSSEIEAFKGLLQVQAFHQGHDF</sequence>
<evidence type="ECO:0000313" key="1">
    <source>
        <dbReference type="EMBL" id="CAK9199507.1"/>
    </source>
</evidence>
<accession>A0ABP0TLE1</accession>
<protein>
    <submittedName>
        <fullName evidence="1">Uncharacterized protein</fullName>
    </submittedName>
</protein>
<dbReference type="Proteomes" id="UP001497512">
    <property type="component" value="Chromosome 12"/>
</dbReference>
<organism evidence="1 2">
    <name type="scientific">Sphagnum troendelagicum</name>
    <dbReference type="NCBI Taxonomy" id="128251"/>
    <lineage>
        <taxon>Eukaryota</taxon>
        <taxon>Viridiplantae</taxon>
        <taxon>Streptophyta</taxon>
        <taxon>Embryophyta</taxon>
        <taxon>Bryophyta</taxon>
        <taxon>Sphagnophytina</taxon>
        <taxon>Sphagnopsida</taxon>
        <taxon>Sphagnales</taxon>
        <taxon>Sphagnaceae</taxon>
        <taxon>Sphagnum</taxon>
    </lineage>
</organism>
<keyword evidence="2" id="KW-1185">Reference proteome</keyword>
<name>A0ABP0TLE1_9BRYO</name>
<gene>
    <name evidence="1" type="ORF">CSSPTR1EN2_LOCUS4971</name>
</gene>
<reference evidence="1" key="1">
    <citation type="submission" date="2024-02" db="EMBL/GenBank/DDBJ databases">
        <authorList>
            <consortium name="ELIXIR-Norway"/>
            <consortium name="Elixir Norway"/>
        </authorList>
    </citation>
    <scope>NUCLEOTIDE SEQUENCE</scope>
</reference>
<proteinExistence type="predicted"/>
<dbReference type="EMBL" id="OZ019904">
    <property type="protein sequence ID" value="CAK9199507.1"/>
    <property type="molecule type" value="Genomic_DNA"/>
</dbReference>